<organism evidence="1 2">
    <name type="scientific">Sphingomonas kyungheensis</name>
    <dbReference type="NCBI Taxonomy" id="1069987"/>
    <lineage>
        <taxon>Bacteria</taxon>
        <taxon>Pseudomonadati</taxon>
        <taxon>Pseudomonadota</taxon>
        <taxon>Alphaproteobacteria</taxon>
        <taxon>Sphingomonadales</taxon>
        <taxon>Sphingomonadaceae</taxon>
        <taxon>Sphingomonas</taxon>
    </lineage>
</organism>
<keyword evidence="2" id="KW-1185">Reference proteome</keyword>
<evidence type="ECO:0008006" key="3">
    <source>
        <dbReference type="Google" id="ProtNLM"/>
    </source>
</evidence>
<evidence type="ECO:0000313" key="1">
    <source>
        <dbReference type="EMBL" id="MEI5686423.1"/>
    </source>
</evidence>
<dbReference type="Proteomes" id="UP001367771">
    <property type="component" value="Unassembled WGS sequence"/>
</dbReference>
<evidence type="ECO:0000313" key="2">
    <source>
        <dbReference type="Proteomes" id="UP001367771"/>
    </source>
</evidence>
<dbReference type="RefSeq" id="WP_037534416.1">
    <property type="nucleotide sequence ID" value="NZ_JBBBDM010000002.1"/>
</dbReference>
<comment type="caution">
    <text evidence="1">The sequence shown here is derived from an EMBL/GenBank/DDBJ whole genome shotgun (WGS) entry which is preliminary data.</text>
</comment>
<name>A0ABU8H006_9SPHN</name>
<gene>
    <name evidence="1" type="ORF">V8201_04945</name>
</gene>
<dbReference type="SUPFAM" id="SSF53756">
    <property type="entry name" value="UDP-Glycosyltransferase/glycogen phosphorylase"/>
    <property type="match status" value="1"/>
</dbReference>
<accession>A0ABU8H006</accession>
<proteinExistence type="predicted"/>
<protein>
    <recommendedName>
        <fullName evidence="3">Glycosyl transferase</fullName>
    </recommendedName>
</protein>
<sequence length="369" mass="39943">MSADVAFLFLGETLLIPHLYPVVEALRAAAPDLRVDCWVATSMHEALLGEWLGPAPGLRIRRAPGFRDLGDWPAGRNPPLPAKLPLLARLAPRLWRTRVVVSAEQTSLWIPALLPVPSRYVNILHGAGSMMNRDDRRRKAARLTIVAAERERAALAAHGVDPAAIAVTGYIKAGFDRRQGAALRFAADRPKLLYAPHWQRHRSSWWDWGAAAVEAIVASGRFNLIFAPHQRLVETAPDVRDVAAALAGRGDVHVDLDSFAMVDGSYTAAADLYLGDTSSQVVEYLMRPRPCVFLDPRGVAWAGDPSYDMWRAGEVVTERAALLPALDRAGARHGDYLAAQRAFAAESLGDTSGAAPARAAAAVLAVLRG</sequence>
<dbReference type="InterPro" id="IPR043148">
    <property type="entry name" value="TagF_C"/>
</dbReference>
<dbReference type="EMBL" id="JBBBDM010000002">
    <property type="protein sequence ID" value="MEI5686423.1"/>
    <property type="molecule type" value="Genomic_DNA"/>
</dbReference>
<reference evidence="1 2" key="1">
    <citation type="journal article" date="2013" name="Int. J. Syst. Evol. Microbiol.">
        <title>Sphingomonas kyungheensis sp. nov., a bacterium with ginsenoside-converting activity isolated from soil of a ginseng field.</title>
        <authorList>
            <person name="Son H.M."/>
            <person name="Yang J.E."/>
            <person name="Park Y."/>
            <person name="Han C.K."/>
            <person name="Kim S.G."/>
            <person name="Kook M."/>
            <person name="Yi T.H."/>
        </authorList>
    </citation>
    <scope>NUCLEOTIDE SEQUENCE [LARGE SCALE GENOMIC DNA]</scope>
    <source>
        <strain evidence="1 2">LMG 26582</strain>
    </source>
</reference>
<dbReference type="Gene3D" id="3.40.50.12580">
    <property type="match status" value="1"/>
</dbReference>